<evidence type="ECO:0008006" key="3">
    <source>
        <dbReference type="Google" id="ProtNLM"/>
    </source>
</evidence>
<organism evidence="1 2">
    <name type="scientific">Saliphagus infecundisoli</name>
    <dbReference type="NCBI Taxonomy" id="1849069"/>
    <lineage>
        <taxon>Archaea</taxon>
        <taxon>Methanobacteriati</taxon>
        <taxon>Methanobacteriota</taxon>
        <taxon>Stenosarchaea group</taxon>
        <taxon>Halobacteria</taxon>
        <taxon>Halobacteriales</taxon>
        <taxon>Natrialbaceae</taxon>
        <taxon>Saliphagus</taxon>
    </lineage>
</organism>
<gene>
    <name evidence="1" type="ORF">ACFPFO_19100</name>
</gene>
<dbReference type="InterPro" id="IPR012334">
    <property type="entry name" value="Pectin_lyas_fold"/>
</dbReference>
<dbReference type="AlphaFoldDB" id="A0ABD5QLC0"/>
<protein>
    <recommendedName>
        <fullName evidence="3">Pectate lyase superfamily protein domain-containing protein</fullName>
    </recommendedName>
</protein>
<evidence type="ECO:0000313" key="1">
    <source>
        <dbReference type="EMBL" id="MFC4989829.1"/>
    </source>
</evidence>
<comment type="caution">
    <text evidence="1">The sequence shown here is derived from an EMBL/GenBank/DDBJ whole genome shotgun (WGS) entry which is preliminary data.</text>
</comment>
<keyword evidence="2" id="KW-1185">Reference proteome</keyword>
<name>A0ABD5QLC0_9EURY</name>
<reference evidence="1 2" key="1">
    <citation type="journal article" date="2019" name="Int. J. Syst. Evol. Microbiol.">
        <title>The Global Catalogue of Microorganisms (GCM) 10K type strain sequencing project: providing services to taxonomists for standard genome sequencing and annotation.</title>
        <authorList>
            <consortium name="The Broad Institute Genomics Platform"/>
            <consortium name="The Broad Institute Genome Sequencing Center for Infectious Disease"/>
            <person name="Wu L."/>
            <person name="Ma J."/>
        </authorList>
    </citation>
    <scope>NUCLEOTIDE SEQUENCE [LARGE SCALE GENOMIC DNA]</scope>
    <source>
        <strain evidence="1 2">CGMCC 1.15824</strain>
    </source>
</reference>
<dbReference type="SUPFAM" id="SSF51126">
    <property type="entry name" value="Pectin lyase-like"/>
    <property type="match status" value="1"/>
</dbReference>
<sequence length="807" mass="87020">MDLGGNDITDVGTLAAETIDAENLGFDGFEVDQVVTDVLDSEATAAGALQSDSLSVEGWNVIDASNYGYPGDRSGGDIMELFREFPNSVFVLPEGEYSVQSELNWTSPNDGYDQLQVIGKPHARLVVDDQNVDHFAWLGNSRGGAFDRLSLQNLTLVVDGRNGYDAGWGRFWVDDTVQNRNLKLEGQRAHRLEEGGKFGYFCCMTDPAGMGIHQNIDMPDGDIPSVQSDNTAIGIGAEPSHVGTNLWLGCYLENWWGNGYYVKDGTGRNVLVGCEARNCGNANIRIGYSDVVIACRSVWDDPRGVDEIRQGVCFDADEANGTAVVGLRIIKETGENATARMRAEARSATYRDVYIENQTDQRSLQVTGTGSNPEQGILALDGVRIIDGGDGSINTAALRIDRENVHLSNVSIDCINEDSYRAALQIQSGSARITNSRLAAHGPSYAVILGTQSGRAEIDRATFNDTEVTQGFYLYGNDDQIDSLEIRDCDLREVGDVFPAYSPDDDAVNLTRGVWRDNLGYLGETEWGSGGASAQSMNVAPSSTGGSWANVADYGAVGDGEADDTDAFRRALADSRRVFVPEPEAGYYLTDTLELDGHVLAGESAESVTLGFDLGEASKPVGIEVVDTSTVRDLGVMSGRSRWNLGAPWSGLRANGAHEVTTERLAVRGFEYGLHLLAREEAIENGQYGIANVVDCVEGVRLEATEGGRVDGNAFSGGRIGISSARASEADALDRETYGVNFHNETWSAMTDNTFVTPAIDGVEVGARCTGRYNTFVGARCSDMRGEELGIVFDDDGPSQPRYNNVF</sequence>
<dbReference type="Gene3D" id="2.160.20.10">
    <property type="entry name" value="Single-stranded right-handed beta-helix, Pectin lyase-like"/>
    <property type="match status" value="2"/>
</dbReference>
<feature type="non-terminal residue" evidence="1">
    <location>
        <position position="807"/>
    </location>
</feature>
<dbReference type="InterPro" id="IPR011050">
    <property type="entry name" value="Pectin_lyase_fold/virulence"/>
</dbReference>
<proteinExistence type="predicted"/>
<dbReference type="Proteomes" id="UP001595925">
    <property type="component" value="Unassembled WGS sequence"/>
</dbReference>
<accession>A0ABD5QLC0</accession>
<evidence type="ECO:0000313" key="2">
    <source>
        <dbReference type="Proteomes" id="UP001595925"/>
    </source>
</evidence>
<dbReference type="EMBL" id="JBHSJG010000055">
    <property type="protein sequence ID" value="MFC4989829.1"/>
    <property type="molecule type" value="Genomic_DNA"/>
</dbReference>
<dbReference type="RefSeq" id="WP_380683861.1">
    <property type="nucleotide sequence ID" value="NZ_JBHSJG010000055.1"/>
</dbReference>